<dbReference type="Pfam" id="PF00096">
    <property type="entry name" value="zf-C2H2"/>
    <property type="match status" value="2"/>
</dbReference>
<feature type="non-terminal residue" evidence="9">
    <location>
        <position position="1"/>
    </location>
</feature>
<evidence type="ECO:0000256" key="1">
    <source>
        <dbReference type="ARBA" id="ARBA00006991"/>
    </source>
</evidence>
<evidence type="ECO:0000313" key="9">
    <source>
        <dbReference type="EMBL" id="PNJ03894.1"/>
    </source>
</evidence>
<keyword evidence="6" id="KW-0539">Nucleus</keyword>
<dbReference type="FunFam" id="3.30.160.60:FF:000206">
    <property type="entry name" value="zinc finger protein 202 isoform X1"/>
    <property type="match status" value="1"/>
</dbReference>
<dbReference type="PROSITE" id="PS00028">
    <property type="entry name" value="ZINC_FINGER_C2H2_1"/>
    <property type="match status" value="2"/>
</dbReference>
<evidence type="ECO:0000256" key="2">
    <source>
        <dbReference type="ARBA" id="ARBA00022723"/>
    </source>
</evidence>
<feature type="domain" description="C2H2-type" evidence="8">
    <location>
        <begin position="17"/>
        <end position="44"/>
    </location>
</feature>
<sequence length="111" mass="13185">VGEVTPLQRVHDGEKHFECSFCGKSFRVHAQLTRHQKIHTDEKTYKCMECGKDFRFHSQLTEHQRIHTGRLNNLLLEEAEKTMEVKWKLLTYSFPHAGVHLYLRFSCRKKS</sequence>
<comment type="caution">
    <text evidence="9">The sequence shown here is derived from an EMBL/GenBank/DDBJ whole genome shotgun (WGS) entry which is preliminary data.</text>
</comment>
<proteinExistence type="inferred from homology"/>
<dbReference type="AlphaFoldDB" id="A0A2J8R5W3"/>
<evidence type="ECO:0000256" key="7">
    <source>
        <dbReference type="PROSITE-ProRule" id="PRU00042"/>
    </source>
</evidence>
<keyword evidence="2" id="KW-0479">Metal-binding</keyword>
<evidence type="ECO:0000256" key="4">
    <source>
        <dbReference type="ARBA" id="ARBA00022771"/>
    </source>
</evidence>
<dbReference type="InterPro" id="IPR050826">
    <property type="entry name" value="Krueppel_C2H2_ZnFinger"/>
</dbReference>
<feature type="domain" description="C2H2-type" evidence="8">
    <location>
        <begin position="45"/>
        <end position="72"/>
    </location>
</feature>
<keyword evidence="3" id="KW-0677">Repeat</keyword>
<dbReference type="GO" id="GO:0008270">
    <property type="term" value="F:zinc ion binding"/>
    <property type="evidence" value="ECO:0007669"/>
    <property type="project" value="UniProtKB-KW"/>
</dbReference>
<dbReference type="FunFam" id="3.30.160.60:FF:003833">
    <property type="match status" value="1"/>
</dbReference>
<keyword evidence="5" id="KW-0862">Zinc</keyword>
<evidence type="ECO:0000259" key="8">
    <source>
        <dbReference type="PROSITE" id="PS50157"/>
    </source>
</evidence>
<dbReference type="PROSITE" id="PS50157">
    <property type="entry name" value="ZINC_FINGER_C2H2_2"/>
    <property type="match status" value="2"/>
</dbReference>
<evidence type="ECO:0000256" key="6">
    <source>
        <dbReference type="ARBA" id="ARBA00023242"/>
    </source>
</evidence>
<evidence type="ECO:0000256" key="5">
    <source>
        <dbReference type="ARBA" id="ARBA00022833"/>
    </source>
</evidence>
<dbReference type="SMART" id="SM00355">
    <property type="entry name" value="ZnF_C2H2"/>
    <property type="match status" value="2"/>
</dbReference>
<dbReference type="EMBL" id="NDHI03003748">
    <property type="protein sequence ID" value="PNJ03894.1"/>
    <property type="molecule type" value="Genomic_DNA"/>
</dbReference>
<comment type="similarity">
    <text evidence="1">Belongs to the krueppel C2H2-type zinc-finger protein family.</text>
</comment>
<dbReference type="Gene3D" id="3.30.160.60">
    <property type="entry name" value="Classic Zinc Finger"/>
    <property type="match status" value="2"/>
</dbReference>
<protein>
    <submittedName>
        <fullName evidence="9">ZNF529 isoform 1</fullName>
    </submittedName>
</protein>
<organism evidence="9">
    <name type="scientific">Pongo abelii</name>
    <name type="common">Sumatran orangutan</name>
    <name type="synonym">Pongo pygmaeus abelii</name>
    <dbReference type="NCBI Taxonomy" id="9601"/>
    <lineage>
        <taxon>Eukaryota</taxon>
        <taxon>Metazoa</taxon>
        <taxon>Chordata</taxon>
        <taxon>Craniata</taxon>
        <taxon>Vertebrata</taxon>
        <taxon>Euteleostomi</taxon>
        <taxon>Mammalia</taxon>
        <taxon>Eutheria</taxon>
        <taxon>Euarchontoglires</taxon>
        <taxon>Primates</taxon>
        <taxon>Haplorrhini</taxon>
        <taxon>Catarrhini</taxon>
        <taxon>Hominidae</taxon>
        <taxon>Pongo</taxon>
    </lineage>
</organism>
<evidence type="ECO:0000256" key="3">
    <source>
        <dbReference type="ARBA" id="ARBA00022737"/>
    </source>
</evidence>
<dbReference type="InterPro" id="IPR013087">
    <property type="entry name" value="Znf_C2H2_type"/>
</dbReference>
<keyword evidence="4 7" id="KW-0863">Zinc-finger</keyword>
<reference evidence="9" key="1">
    <citation type="submission" date="2017-12" db="EMBL/GenBank/DDBJ databases">
        <title>High-resolution comparative analysis of great ape genomes.</title>
        <authorList>
            <person name="Pollen A."/>
            <person name="Hastie A."/>
            <person name="Hormozdiari F."/>
            <person name="Dougherty M."/>
            <person name="Liu R."/>
            <person name="Chaisson M."/>
            <person name="Hoppe E."/>
            <person name="Hill C."/>
            <person name="Pang A."/>
            <person name="Hillier L."/>
            <person name="Baker C."/>
            <person name="Armstrong J."/>
            <person name="Shendure J."/>
            <person name="Paten B."/>
            <person name="Wilson R."/>
            <person name="Chao H."/>
            <person name="Schneider V."/>
            <person name="Ventura M."/>
            <person name="Kronenberg Z."/>
            <person name="Murali S."/>
            <person name="Gordon D."/>
            <person name="Cantsilieris S."/>
            <person name="Munson K."/>
            <person name="Nelson B."/>
            <person name="Raja A."/>
            <person name="Underwood J."/>
            <person name="Diekhans M."/>
            <person name="Fiddes I."/>
            <person name="Haussler D."/>
            <person name="Eichler E."/>
        </authorList>
    </citation>
    <scope>NUCLEOTIDE SEQUENCE [LARGE SCALE GENOMIC DNA]</scope>
    <source>
        <strain evidence="9">Susie</strain>
    </source>
</reference>
<accession>A0A2J8R5W3</accession>
<name>A0A2J8R5W3_PONAB</name>
<dbReference type="GO" id="GO:0043565">
    <property type="term" value="F:sequence-specific DNA binding"/>
    <property type="evidence" value="ECO:0007669"/>
    <property type="project" value="UniProtKB-ARBA"/>
</dbReference>
<dbReference type="PANTHER" id="PTHR24377">
    <property type="entry name" value="IP01015P-RELATED"/>
    <property type="match status" value="1"/>
</dbReference>
<dbReference type="SUPFAM" id="SSF57667">
    <property type="entry name" value="beta-beta-alpha zinc fingers"/>
    <property type="match status" value="1"/>
</dbReference>
<gene>
    <name evidence="9" type="ORF">CR201_G0053496</name>
</gene>
<dbReference type="InterPro" id="IPR036236">
    <property type="entry name" value="Znf_C2H2_sf"/>
</dbReference>